<comment type="pathway">
    <text evidence="7">Quinol/quinone metabolism; 1,4-dihydroxy-2-naphthoate biosynthesis; 1,4-dihydroxy-2-naphthoate from chorismate: step 4/7.</text>
</comment>
<comment type="pathway">
    <text evidence="7">Quinol/quinone metabolism; menaquinone biosynthesis.</text>
</comment>
<name>A0A370GBU6_9BACI</name>
<dbReference type="PANTHER" id="PTHR48073">
    <property type="entry name" value="O-SUCCINYLBENZOATE SYNTHASE-RELATED"/>
    <property type="match status" value="1"/>
</dbReference>
<dbReference type="InterPro" id="IPR013342">
    <property type="entry name" value="Mandelate_racemase_C"/>
</dbReference>
<keyword evidence="3 7" id="KW-0479">Metal-binding</keyword>
<feature type="binding site" evidence="7">
    <location>
        <position position="224"/>
    </location>
    <ligand>
        <name>Mg(2+)</name>
        <dbReference type="ChEBI" id="CHEBI:18420"/>
    </ligand>
</feature>
<comment type="function">
    <text evidence="7">Converts 2-succinyl-6-hydroxy-2,4-cyclohexadiene-1-carboxylate (SHCHC) to 2-succinylbenzoate (OSB).</text>
</comment>
<dbReference type="PANTHER" id="PTHR48073:SF5">
    <property type="entry name" value="O-SUCCINYLBENZOATE SYNTHASE"/>
    <property type="match status" value="1"/>
</dbReference>
<dbReference type="EMBL" id="QQAY01000014">
    <property type="protein sequence ID" value="RDI39924.1"/>
    <property type="molecule type" value="Genomic_DNA"/>
</dbReference>
<dbReference type="SMART" id="SM00922">
    <property type="entry name" value="MR_MLE"/>
    <property type="match status" value="1"/>
</dbReference>
<reference evidence="9 10" key="1">
    <citation type="submission" date="2018-07" db="EMBL/GenBank/DDBJ databases">
        <title>Genomic Encyclopedia of Type Strains, Phase IV (KMG-IV): sequencing the most valuable type-strain genomes for metagenomic binning, comparative biology and taxonomic classification.</title>
        <authorList>
            <person name="Goeker M."/>
        </authorList>
    </citation>
    <scope>NUCLEOTIDE SEQUENCE [LARGE SCALE GENOMIC DNA]</scope>
    <source>
        <strain evidence="9 10">DSM 25281</strain>
    </source>
</reference>
<dbReference type="SFLD" id="SFLDS00001">
    <property type="entry name" value="Enolase"/>
    <property type="match status" value="1"/>
</dbReference>
<keyword evidence="2 7" id="KW-0474">Menaquinone biosynthesis</keyword>
<dbReference type="GO" id="GO:0000287">
    <property type="term" value="F:magnesium ion binding"/>
    <property type="evidence" value="ECO:0007669"/>
    <property type="project" value="UniProtKB-UniRule"/>
</dbReference>
<dbReference type="InterPro" id="IPR036849">
    <property type="entry name" value="Enolase-like_C_sf"/>
</dbReference>
<dbReference type="CDD" id="cd03317">
    <property type="entry name" value="NAAAR"/>
    <property type="match status" value="1"/>
</dbReference>
<dbReference type="SFLD" id="SFLDF00009">
    <property type="entry name" value="o-succinylbenzoate_synthase"/>
    <property type="match status" value="1"/>
</dbReference>
<dbReference type="Pfam" id="PF02746">
    <property type="entry name" value="MR_MLE_N"/>
    <property type="match status" value="1"/>
</dbReference>
<dbReference type="Gene3D" id="3.30.390.10">
    <property type="entry name" value="Enolase-like, N-terminal domain"/>
    <property type="match status" value="1"/>
</dbReference>
<dbReference type="GO" id="GO:0016854">
    <property type="term" value="F:racemase and epimerase activity"/>
    <property type="evidence" value="ECO:0007669"/>
    <property type="project" value="UniProtKB-ARBA"/>
</dbReference>
<dbReference type="InterPro" id="IPR013341">
    <property type="entry name" value="Mandelate_racemase_N_dom"/>
</dbReference>
<organism evidence="9 10">
    <name type="scientific">Falsibacillus pallidus</name>
    <dbReference type="NCBI Taxonomy" id="493781"/>
    <lineage>
        <taxon>Bacteria</taxon>
        <taxon>Bacillati</taxon>
        <taxon>Bacillota</taxon>
        <taxon>Bacilli</taxon>
        <taxon>Bacillales</taxon>
        <taxon>Bacillaceae</taxon>
        <taxon>Falsibacillus</taxon>
    </lineage>
</organism>
<dbReference type="EC" id="4.2.1.113" evidence="6 7"/>
<evidence type="ECO:0000256" key="6">
    <source>
        <dbReference type="ARBA" id="ARBA00029491"/>
    </source>
</evidence>
<dbReference type="Proteomes" id="UP000255326">
    <property type="component" value="Unassembled WGS sequence"/>
</dbReference>
<evidence type="ECO:0000256" key="1">
    <source>
        <dbReference type="ARBA" id="ARBA00001968"/>
    </source>
</evidence>
<dbReference type="RefSeq" id="WP_425454717.1">
    <property type="nucleotide sequence ID" value="NZ_QQAY01000014.1"/>
</dbReference>
<feature type="binding site" evidence="7">
    <location>
        <position position="199"/>
    </location>
    <ligand>
        <name>Mg(2+)</name>
        <dbReference type="ChEBI" id="CHEBI:18420"/>
    </ligand>
</feature>
<evidence type="ECO:0000256" key="2">
    <source>
        <dbReference type="ARBA" id="ARBA00022428"/>
    </source>
</evidence>
<dbReference type="Gene3D" id="3.20.20.120">
    <property type="entry name" value="Enolase-like C-terminal domain"/>
    <property type="match status" value="1"/>
</dbReference>
<dbReference type="InterPro" id="IPR029065">
    <property type="entry name" value="Enolase_C-like"/>
</dbReference>
<comment type="similarity">
    <text evidence="7">Belongs to the mandelate racemase/muconate lactonizing enzyme family. MenC type 2 subfamily.</text>
</comment>
<dbReference type="SUPFAM" id="SSF51604">
    <property type="entry name" value="Enolase C-terminal domain-like"/>
    <property type="match status" value="1"/>
</dbReference>
<dbReference type="SFLD" id="SFLDG00180">
    <property type="entry name" value="muconate_cycloisomerase"/>
    <property type="match status" value="1"/>
</dbReference>
<dbReference type="Pfam" id="PF13378">
    <property type="entry name" value="MR_MLE_C"/>
    <property type="match status" value="1"/>
</dbReference>
<dbReference type="InterPro" id="IPR047585">
    <property type="entry name" value="MenC"/>
</dbReference>
<dbReference type="HAMAP" id="MF_01933">
    <property type="entry name" value="MenC_2"/>
    <property type="match status" value="1"/>
</dbReference>
<proteinExistence type="inferred from homology"/>
<keyword evidence="10" id="KW-1185">Reference proteome</keyword>
<evidence type="ECO:0000256" key="3">
    <source>
        <dbReference type="ARBA" id="ARBA00022723"/>
    </source>
</evidence>
<feature type="binding site" evidence="7">
    <location>
        <position position="249"/>
    </location>
    <ligand>
        <name>Mg(2+)</name>
        <dbReference type="ChEBI" id="CHEBI:18420"/>
    </ligand>
</feature>
<comment type="catalytic activity">
    <reaction evidence="7">
        <text>(1R,6R)-6-hydroxy-2-succinyl-cyclohexa-2,4-diene-1-carboxylate = 2-succinylbenzoate + H2O</text>
        <dbReference type="Rhea" id="RHEA:10196"/>
        <dbReference type="ChEBI" id="CHEBI:15377"/>
        <dbReference type="ChEBI" id="CHEBI:18325"/>
        <dbReference type="ChEBI" id="CHEBI:58689"/>
        <dbReference type="EC" id="4.2.1.113"/>
    </reaction>
</comment>
<dbReference type="GO" id="GO:0043748">
    <property type="term" value="F:O-succinylbenzoate synthase activity"/>
    <property type="evidence" value="ECO:0007669"/>
    <property type="project" value="UniProtKB-EC"/>
</dbReference>
<comment type="caution">
    <text evidence="9">The sequence shown here is derived from an EMBL/GenBank/DDBJ whole genome shotgun (WGS) entry which is preliminary data.</text>
</comment>
<dbReference type="NCBIfam" id="TIGR01928">
    <property type="entry name" value="menC_lowGC_arch"/>
    <property type="match status" value="1"/>
</dbReference>
<feature type="active site" description="Proton acceptor" evidence="7">
    <location>
        <position position="273"/>
    </location>
</feature>
<accession>A0A370GBU6</accession>
<feature type="active site" description="Proton donor" evidence="7">
    <location>
        <position position="174"/>
    </location>
</feature>
<keyword evidence="4 7" id="KW-0460">Magnesium</keyword>
<dbReference type="UniPathway" id="UPA01057">
    <property type="reaction ID" value="UER00165"/>
</dbReference>
<evidence type="ECO:0000256" key="7">
    <source>
        <dbReference type="HAMAP-Rule" id="MF_01933"/>
    </source>
</evidence>
<evidence type="ECO:0000313" key="9">
    <source>
        <dbReference type="EMBL" id="RDI39924.1"/>
    </source>
</evidence>
<feature type="domain" description="Mandelate racemase/muconate lactonizing enzyme C-terminal" evidence="8">
    <location>
        <begin position="153"/>
        <end position="245"/>
    </location>
</feature>
<gene>
    <name evidence="7" type="primary">menC</name>
    <name evidence="9" type="ORF">DFR59_11483</name>
</gene>
<evidence type="ECO:0000256" key="5">
    <source>
        <dbReference type="ARBA" id="ARBA00023239"/>
    </source>
</evidence>
<dbReference type="InterPro" id="IPR029017">
    <property type="entry name" value="Enolase-like_N"/>
</dbReference>
<dbReference type="UniPathway" id="UPA00079"/>
<keyword evidence="5 7" id="KW-0456">Lyase</keyword>
<protein>
    <recommendedName>
        <fullName evidence="6 7">o-succinylbenzoate synthase</fullName>
        <shortName evidence="7">OSB synthase</shortName>
        <shortName evidence="7">OSBS</shortName>
        <ecNumber evidence="6 7">4.2.1.113</ecNumber>
    </recommendedName>
    <alternativeName>
        <fullName evidence="7">4-(2'-carboxyphenyl)-4-oxybutyric acid synthase</fullName>
    </alternativeName>
    <alternativeName>
        <fullName evidence="7">o-succinylbenzoic acid synthase</fullName>
    </alternativeName>
</protein>
<dbReference type="GO" id="GO:0009234">
    <property type="term" value="P:menaquinone biosynthetic process"/>
    <property type="evidence" value="ECO:0007669"/>
    <property type="project" value="UniProtKB-UniRule"/>
</dbReference>
<evidence type="ECO:0000259" key="8">
    <source>
        <dbReference type="SMART" id="SM00922"/>
    </source>
</evidence>
<evidence type="ECO:0000313" key="10">
    <source>
        <dbReference type="Proteomes" id="UP000255326"/>
    </source>
</evidence>
<dbReference type="SUPFAM" id="SSF54826">
    <property type="entry name" value="Enolase N-terminal domain-like"/>
    <property type="match status" value="1"/>
</dbReference>
<dbReference type="AlphaFoldDB" id="A0A370GBU6"/>
<sequence>MGMGMNSQTIHPKEVVLRRLNMTLNQPFTTSFGTETGKDFCLVEVIDENGNSGWGESVAMTGPFYNEETTETNQLMLENYLIPAILGKTFHHPDEANELFAPIRRNRMAKSTLETAIWDLYAKNNQISLKQALGGDEQKQIEVGVSIGIHDSVEELLKVIEGKISNGLRKIKLKIKPGKDVEVIREVRKVYPDIPLMADANSAYTLEDIGVLKQLEEFNLMMIEQPLQSDDILEHSLLQKQLKTPICLDESICSFKDAKEAIELGSCKIINIKIGRVGGLSEAKKIHDLCKEHGIPVWCGGMLEAGVGRAHNIALTSLSQFTIPGDTGPSRHYWKEDIISPEVTVENGIVLAVSGPGIGYAINRDVLDRYTVDKKVFSA</sequence>
<comment type="cofactor">
    <cofactor evidence="1 7">
        <name>a divalent metal cation</name>
        <dbReference type="ChEBI" id="CHEBI:60240"/>
    </cofactor>
</comment>
<evidence type="ECO:0000256" key="4">
    <source>
        <dbReference type="ARBA" id="ARBA00022842"/>
    </source>
</evidence>
<dbReference type="InterPro" id="IPR010197">
    <property type="entry name" value="OSBS/NAAAR"/>
</dbReference>